<proteinExistence type="predicted"/>
<sequence>MKLVKIDDSYINADKIISVVDNSLKQEDDHNTIIYCEGSYSVSTEMNIEQVMDRIIEATL</sequence>
<dbReference type="EMBL" id="JABZYP010000003">
    <property type="protein sequence ID" value="MBF1712427.1"/>
    <property type="molecule type" value="Genomic_DNA"/>
</dbReference>
<evidence type="ECO:0000313" key="2">
    <source>
        <dbReference type="Proteomes" id="UP000721045"/>
    </source>
</evidence>
<evidence type="ECO:0000313" key="1">
    <source>
        <dbReference type="EMBL" id="MBF1712427.1"/>
    </source>
</evidence>
<accession>A0A930RB57</accession>
<comment type="caution">
    <text evidence="1">The sequence shown here is derived from an EMBL/GenBank/DDBJ whole genome shotgun (WGS) entry which is preliminary data.</text>
</comment>
<name>A0A930RB57_STRIT</name>
<reference evidence="1" key="1">
    <citation type="submission" date="2020-04" db="EMBL/GenBank/DDBJ databases">
        <title>Deep metagenomics examines the oral microbiome during advanced dental caries in children, revealing novel taxa and co-occurrences with host molecules.</title>
        <authorList>
            <person name="Baker J.L."/>
            <person name="Morton J.T."/>
            <person name="Dinis M."/>
            <person name="Alvarez R."/>
            <person name="Tran N.C."/>
            <person name="Knight R."/>
            <person name="Edlund A."/>
        </authorList>
    </citation>
    <scope>NUCLEOTIDE SEQUENCE</scope>
    <source>
        <strain evidence="1">JCVI_23_bin.22</strain>
    </source>
</reference>
<dbReference type="AlphaFoldDB" id="A0A930RB57"/>
<protein>
    <submittedName>
        <fullName evidence="1">Uncharacterized protein</fullName>
    </submittedName>
</protein>
<gene>
    <name evidence="1" type="ORF">HXO88_01610</name>
</gene>
<dbReference type="Proteomes" id="UP000721045">
    <property type="component" value="Unassembled WGS sequence"/>
</dbReference>
<organism evidence="1 2">
    <name type="scientific">Streptococcus intermedius</name>
    <dbReference type="NCBI Taxonomy" id="1338"/>
    <lineage>
        <taxon>Bacteria</taxon>
        <taxon>Bacillati</taxon>
        <taxon>Bacillota</taxon>
        <taxon>Bacilli</taxon>
        <taxon>Lactobacillales</taxon>
        <taxon>Streptococcaceae</taxon>
        <taxon>Streptococcus</taxon>
        <taxon>Streptococcus anginosus group</taxon>
    </lineage>
</organism>